<evidence type="ECO:0000313" key="3">
    <source>
        <dbReference type="Proteomes" id="UP000239494"/>
    </source>
</evidence>
<evidence type="ECO:0008006" key="4">
    <source>
        <dbReference type="Google" id="ProtNLM"/>
    </source>
</evidence>
<dbReference type="RefSeq" id="WP_245886219.1">
    <property type="nucleotide sequence ID" value="NZ_PVTF01000002.1"/>
</dbReference>
<comment type="caution">
    <text evidence="2">The sequence shown here is derived from an EMBL/GenBank/DDBJ whole genome shotgun (WGS) entry which is preliminary data.</text>
</comment>
<dbReference type="EMBL" id="PVTF01000002">
    <property type="protein sequence ID" value="PRY44949.1"/>
    <property type="molecule type" value="Genomic_DNA"/>
</dbReference>
<feature type="transmembrane region" description="Helical" evidence="1">
    <location>
        <begin position="121"/>
        <end position="138"/>
    </location>
</feature>
<feature type="transmembrane region" description="Helical" evidence="1">
    <location>
        <begin position="82"/>
        <end position="109"/>
    </location>
</feature>
<keyword evidence="1" id="KW-1133">Transmembrane helix</keyword>
<accession>A0A2T0TH47</accession>
<reference evidence="2 3" key="1">
    <citation type="submission" date="2018-03" db="EMBL/GenBank/DDBJ databases">
        <title>Genomic Encyclopedia of Archaeal and Bacterial Type Strains, Phase II (KMG-II): from individual species to whole genera.</title>
        <authorList>
            <person name="Goeker M."/>
        </authorList>
    </citation>
    <scope>NUCLEOTIDE SEQUENCE [LARGE SCALE GENOMIC DNA]</scope>
    <source>
        <strain evidence="2 3">DSM 44720</strain>
    </source>
</reference>
<dbReference type="PANTHER" id="PTHR40761:SF1">
    <property type="entry name" value="CONSERVED INTEGRAL MEMBRANE ALANINE VALINE AND LEUCINE RICH PROTEIN-RELATED"/>
    <property type="match status" value="1"/>
</dbReference>
<gene>
    <name evidence="2" type="ORF">CLV43_102514</name>
</gene>
<organism evidence="2 3">
    <name type="scientific">Umezawaea tangerina</name>
    <dbReference type="NCBI Taxonomy" id="84725"/>
    <lineage>
        <taxon>Bacteria</taxon>
        <taxon>Bacillati</taxon>
        <taxon>Actinomycetota</taxon>
        <taxon>Actinomycetes</taxon>
        <taxon>Pseudonocardiales</taxon>
        <taxon>Pseudonocardiaceae</taxon>
        <taxon>Umezawaea</taxon>
    </lineage>
</organism>
<evidence type="ECO:0000256" key="1">
    <source>
        <dbReference type="SAM" id="Phobius"/>
    </source>
</evidence>
<protein>
    <recommendedName>
        <fullName evidence="4">Magnesium transporter NIPA</fullName>
    </recommendedName>
</protein>
<proteinExistence type="predicted"/>
<feature type="transmembrane region" description="Helical" evidence="1">
    <location>
        <begin position="208"/>
        <end position="229"/>
    </location>
</feature>
<dbReference type="AlphaFoldDB" id="A0A2T0TH47"/>
<feature type="transmembrane region" description="Helical" evidence="1">
    <location>
        <begin position="273"/>
        <end position="295"/>
    </location>
</feature>
<feature type="transmembrane region" description="Helical" evidence="1">
    <location>
        <begin position="150"/>
        <end position="171"/>
    </location>
</feature>
<feature type="transmembrane region" description="Helical" evidence="1">
    <location>
        <begin position="21"/>
        <end position="39"/>
    </location>
</feature>
<feature type="transmembrane region" description="Helical" evidence="1">
    <location>
        <begin position="241"/>
        <end position="261"/>
    </location>
</feature>
<keyword evidence="1" id="KW-0472">Membrane</keyword>
<dbReference type="NCBIfam" id="NF038012">
    <property type="entry name" value="DMT_1"/>
    <property type="match status" value="1"/>
</dbReference>
<keyword evidence="3" id="KW-1185">Reference proteome</keyword>
<evidence type="ECO:0000313" key="2">
    <source>
        <dbReference type="EMBL" id="PRY44949.1"/>
    </source>
</evidence>
<dbReference type="Proteomes" id="UP000239494">
    <property type="component" value="Unassembled WGS sequence"/>
</dbReference>
<name>A0A2T0TH47_9PSEU</name>
<sequence>MTADHWDVVARFGRHHGAAGLAMVLALLAAVLFAVASVAQQRAASTVPDDDLGGLRLIRALVRHPSWWVGTLSDVGAYAAQAAALGFGSLLLVQPLLVTTLLVALPLGARWAGRRLRRADWWWAVLLVVALAVFVVVGEPTAGRDRASPAHWLPAGVVVGVVLVCCLVGASRHRGARAALMAVATAVAYGFTAALTKGVVDLLGHGPVALVTHWETYGLVIAAVGGTLLQQNAFQAGDLAASLPIVTVGEPVVAVVLGVAVLDEHLRVHGAQWLLIGVLVTAMVLATVALSRSAVDVPRPHAAPR</sequence>
<feature type="transmembrane region" description="Helical" evidence="1">
    <location>
        <begin position="178"/>
        <end position="196"/>
    </location>
</feature>
<dbReference type="PANTHER" id="PTHR40761">
    <property type="entry name" value="CONSERVED INTEGRAL MEMBRANE ALANINE VALINE AND LEUCINE RICH PROTEIN-RELATED"/>
    <property type="match status" value="1"/>
</dbReference>
<keyword evidence="1" id="KW-0812">Transmembrane</keyword>